<keyword evidence="2" id="KW-1133">Transmembrane helix</keyword>
<feature type="compositionally biased region" description="Basic and acidic residues" evidence="1">
    <location>
        <begin position="170"/>
        <end position="180"/>
    </location>
</feature>
<reference evidence="4" key="1">
    <citation type="submission" date="2020-05" db="EMBL/GenBank/DDBJ databases">
        <title>Mycena genomes resolve the evolution of fungal bioluminescence.</title>
        <authorList>
            <person name="Tsai I.J."/>
        </authorList>
    </citation>
    <scope>NUCLEOTIDE SEQUENCE</scope>
    <source>
        <strain evidence="4">171206Taipei</strain>
    </source>
</reference>
<evidence type="ECO:0000313" key="4">
    <source>
        <dbReference type="EMBL" id="KAF7309234.1"/>
    </source>
</evidence>
<dbReference type="Proteomes" id="UP000636479">
    <property type="component" value="Unassembled WGS sequence"/>
</dbReference>
<name>A0A8H6WE96_9AGAR</name>
<evidence type="ECO:0000313" key="5">
    <source>
        <dbReference type="Proteomes" id="UP000636479"/>
    </source>
</evidence>
<dbReference type="AlphaFoldDB" id="A0A8H6WE96"/>
<dbReference type="RefSeq" id="XP_037222684.1">
    <property type="nucleotide sequence ID" value="XM_037359799.1"/>
</dbReference>
<sequence length="180" mass="19385">MPGLLRLVLLAASTLFGIARSAPTKEEHGHPHSSLPGGRYGVTIIVVVSIVGITVLCATFCCLRSYLRTPSYDKVAAQKDLENLRREAAIASAASWRASGGRPLSLSVRGDIPHLPPPAYDPRASEQSSERGPSPSPLKMAESTRQQDSDDGSMPHPLHVPSKSQYTIRFDTKKDGPQAF</sequence>
<evidence type="ECO:0008006" key="6">
    <source>
        <dbReference type="Google" id="ProtNLM"/>
    </source>
</evidence>
<feature type="region of interest" description="Disordered" evidence="1">
    <location>
        <begin position="107"/>
        <end position="180"/>
    </location>
</feature>
<dbReference type="EMBL" id="JACAZF010000003">
    <property type="protein sequence ID" value="KAF7309234.1"/>
    <property type="molecule type" value="Genomic_DNA"/>
</dbReference>
<evidence type="ECO:0000256" key="1">
    <source>
        <dbReference type="SAM" id="MobiDB-lite"/>
    </source>
</evidence>
<feature type="chain" id="PRO_5034777712" description="Transmembrane protein" evidence="3">
    <location>
        <begin position="22"/>
        <end position="180"/>
    </location>
</feature>
<evidence type="ECO:0000256" key="3">
    <source>
        <dbReference type="SAM" id="SignalP"/>
    </source>
</evidence>
<dbReference type="GeneID" id="59342315"/>
<feature type="transmembrane region" description="Helical" evidence="2">
    <location>
        <begin position="40"/>
        <end position="63"/>
    </location>
</feature>
<comment type="caution">
    <text evidence="4">The sequence shown here is derived from an EMBL/GenBank/DDBJ whole genome shotgun (WGS) entry which is preliminary data.</text>
</comment>
<keyword evidence="5" id="KW-1185">Reference proteome</keyword>
<keyword evidence="2" id="KW-0812">Transmembrane</keyword>
<keyword evidence="2" id="KW-0472">Membrane</keyword>
<gene>
    <name evidence="4" type="ORF">MIND_00293700</name>
</gene>
<feature type="signal peptide" evidence="3">
    <location>
        <begin position="1"/>
        <end position="21"/>
    </location>
</feature>
<accession>A0A8H6WE96</accession>
<evidence type="ECO:0000256" key="2">
    <source>
        <dbReference type="SAM" id="Phobius"/>
    </source>
</evidence>
<proteinExistence type="predicted"/>
<organism evidence="4 5">
    <name type="scientific">Mycena indigotica</name>
    <dbReference type="NCBI Taxonomy" id="2126181"/>
    <lineage>
        <taxon>Eukaryota</taxon>
        <taxon>Fungi</taxon>
        <taxon>Dikarya</taxon>
        <taxon>Basidiomycota</taxon>
        <taxon>Agaricomycotina</taxon>
        <taxon>Agaricomycetes</taxon>
        <taxon>Agaricomycetidae</taxon>
        <taxon>Agaricales</taxon>
        <taxon>Marasmiineae</taxon>
        <taxon>Mycenaceae</taxon>
        <taxon>Mycena</taxon>
    </lineage>
</organism>
<protein>
    <recommendedName>
        <fullName evidence="6">Transmembrane protein</fullName>
    </recommendedName>
</protein>
<keyword evidence="3" id="KW-0732">Signal</keyword>